<protein>
    <submittedName>
        <fullName evidence="4">T9SS C-terminal target domain-containing protein</fullName>
    </submittedName>
</protein>
<dbReference type="Proteomes" id="UP000261284">
    <property type="component" value="Unassembled WGS sequence"/>
</dbReference>
<dbReference type="EMBL" id="QTJU01000003">
    <property type="protein sequence ID" value="RFM28116.1"/>
    <property type="molecule type" value="Genomic_DNA"/>
</dbReference>
<gene>
    <name evidence="4" type="ORF">DXN05_11340</name>
</gene>
<comment type="similarity">
    <text evidence="1 2">Belongs to the peptidase S8 family.</text>
</comment>
<comment type="caution">
    <text evidence="4">The sequence shown here is derived from an EMBL/GenBank/DDBJ whole genome shotgun (WGS) entry which is preliminary data.</text>
</comment>
<dbReference type="InterPro" id="IPR051048">
    <property type="entry name" value="Peptidase_S8/S53_subtilisin"/>
</dbReference>
<dbReference type="InterPro" id="IPR026444">
    <property type="entry name" value="Secre_tail"/>
</dbReference>
<accession>A0A3E1NJK2</accession>
<evidence type="ECO:0000259" key="3">
    <source>
        <dbReference type="Pfam" id="PF00082"/>
    </source>
</evidence>
<reference evidence="4 5" key="1">
    <citation type="submission" date="2018-08" db="EMBL/GenBank/DDBJ databases">
        <title>Chitinophagaceae sp. K23C18032701, a novel bacterium isolated from forest soil.</title>
        <authorList>
            <person name="Wang C."/>
        </authorList>
    </citation>
    <scope>NUCLEOTIDE SEQUENCE [LARGE SCALE GENOMIC DNA]</scope>
    <source>
        <strain evidence="4 5">K23C18032701</strain>
    </source>
</reference>
<comment type="caution">
    <text evidence="2">Lacks conserved residue(s) required for the propagation of feature annotation.</text>
</comment>
<dbReference type="InterPro" id="IPR036852">
    <property type="entry name" value="Peptidase_S8/S53_dom_sf"/>
</dbReference>
<dbReference type="PANTHER" id="PTHR43399:SF4">
    <property type="entry name" value="CELL WALL-ASSOCIATED PROTEASE"/>
    <property type="match status" value="1"/>
</dbReference>
<sequence length="941" mass="102290">MRWLVFIPLLIITAWGNAQVSHKDKPGFNYFINNQSNKDSCRLFILKSNHPDSLPEGARLVHVINATTYIVQFLNDPALSGANSRFHLQPANHYWKLAPALLPYHAVAKTTGKSVFQVSVQNAAAFIRYLQLHNTNVQQSGYNRAAGLFTIQADTRFVFDSIAALPYVLLIDRGHKPVHEETALADFNETFNSINTVHARYPALTGSGLIASVKENCFDTSDIDLRQRTLVTGNSASTISVHATQMATSIAGAGNTYFTGAGVAKGATLCALDFNELLPDTAAYRQYHITVQNHSYGGAIENYYGGDAAAYDASVNTDTSLVHVFSSGNSGDAAAADGLYQGITGWANITGSYKMAKNILVAGGVDSFYNVPLLSSKGPAYDGRIKPDLSAYGQDGTSGAAALVSGTCLLLQDAYRTQHSNQLPAAALVKAVLLNSADDMANPGPDYTSGYGMLNAYRAVANISNNQFARGVVQQGQSNSLQLTVPANAVRLKITLAWTDQPAAANATAALVNDLDLTVQQGDSTWLPWILHTTPAEPALQQTATRGQDTLNVAEQVTIDTPEPGDYLLHINGRRVQGNQSFYITWQWDTANHFTFTSPVANTHFIAGTNNIFKWNSTLVPERNASLYLSYNAGSSFVKITDTLNTAAPYYRWLAPDTTCVAIARVVTAQGSYTSDTFTISRQPYPAVGFACADSLLLHWPATPGVAGYRLYNLQQQYLEPVADMADTLVVLHQQPNAGNYYAVAPLFANGIQGGLSYSIDYSLQGTSCFFNNFTTDLQLQNQALLTLQLGSVYQLQRIRFEKQTPNGWQLLKNIEPVNALQYRFTDSSLLSGINTYRAVLVNSKGIALYSQLSSVYYWAKADILLFPNPVTAGGALQVLCKTPFNKTLYLYNMQGKPVLQHALQNTLETVALQGLPAGTYIAVVGEDGKRLVQQKIVLVR</sequence>
<dbReference type="Gene3D" id="2.60.120.380">
    <property type="match status" value="1"/>
</dbReference>
<evidence type="ECO:0000313" key="4">
    <source>
        <dbReference type="EMBL" id="RFM28116.1"/>
    </source>
</evidence>
<dbReference type="Gene3D" id="3.40.50.200">
    <property type="entry name" value="Peptidase S8/S53 domain"/>
    <property type="match status" value="1"/>
</dbReference>
<dbReference type="InterPro" id="IPR000209">
    <property type="entry name" value="Peptidase_S8/S53_dom"/>
</dbReference>
<dbReference type="SUPFAM" id="SSF52743">
    <property type="entry name" value="Subtilisin-like"/>
    <property type="match status" value="1"/>
</dbReference>
<organism evidence="4 5">
    <name type="scientific">Deminuibacter soli</name>
    <dbReference type="NCBI Taxonomy" id="2291815"/>
    <lineage>
        <taxon>Bacteria</taxon>
        <taxon>Pseudomonadati</taxon>
        <taxon>Bacteroidota</taxon>
        <taxon>Chitinophagia</taxon>
        <taxon>Chitinophagales</taxon>
        <taxon>Chitinophagaceae</taxon>
        <taxon>Deminuibacter</taxon>
    </lineage>
</organism>
<keyword evidence="5" id="KW-1185">Reference proteome</keyword>
<dbReference type="AlphaFoldDB" id="A0A3E1NJK2"/>
<dbReference type="SUPFAM" id="SSF49785">
    <property type="entry name" value="Galactose-binding domain-like"/>
    <property type="match status" value="1"/>
</dbReference>
<dbReference type="Pfam" id="PF00082">
    <property type="entry name" value="Peptidase_S8"/>
    <property type="match status" value="1"/>
</dbReference>
<feature type="domain" description="Peptidase S8/S53" evidence="3">
    <location>
        <begin position="231"/>
        <end position="452"/>
    </location>
</feature>
<dbReference type="NCBIfam" id="TIGR04183">
    <property type="entry name" value="Por_Secre_tail"/>
    <property type="match status" value="1"/>
</dbReference>
<dbReference type="PROSITE" id="PS51892">
    <property type="entry name" value="SUBTILASE"/>
    <property type="match status" value="1"/>
</dbReference>
<proteinExistence type="inferred from homology"/>
<name>A0A3E1NJK2_9BACT</name>
<dbReference type="GO" id="GO:0006508">
    <property type="term" value="P:proteolysis"/>
    <property type="evidence" value="ECO:0007669"/>
    <property type="project" value="InterPro"/>
</dbReference>
<evidence type="ECO:0000256" key="2">
    <source>
        <dbReference type="PROSITE-ProRule" id="PRU01240"/>
    </source>
</evidence>
<evidence type="ECO:0000313" key="5">
    <source>
        <dbReference type="Proteomes" id="UP000261284"/>
    </source>
</evidence>
<dbReference type="PANTHER" id="PTHR43399">
    <property type="entry name" value="SUBTILISIN-RELATED"/>
    <property type="match status" value="1"/>
</dbReference>
<evidence type="ECO:0000256" key="1">
    <source>
        <dbReference type="ARBA" id="ARBA00011073"/>
    </source>
</evidence>
<dbReference type="InterPro" id="IPR008979">
    <property type="entry name" value="Galactose-bd-like_sf"/>
</dbReference>
<dbReference type="GO" id="GO:0004252">
    <property type="term" value="F:serine-type endopeptidase activity"/>
    <property type="evidence" value="ECO:0007669"/>
    <property type="project" value="InterPro"/>
</dbReference>